<feature type="signal peptide" evidence="9">
    <location>
        <begin position="1"/>
        <end position="30"/>
    </location>
</feature>
<feature type="chain" id="PRO_5043933512" description="Poly [ADP-ribose] polymerase" evidence="9">
    <location>
        <begin position="31"/>
        <end position="1252"/>
    </location>
</feature>
<comment type="caution">
    <text evidence="12">The sequence shown here is derived from an EMBL/GenBank/DDBJ whole genome shotgun (WGS) entry which is preliminary data.</text>
</comment>
<feature type="region of interest" description="Disordered" evidence="8">
    <location>
        <begin position="692"/>
        <end position="772"/>
    </location>
</feature>
<dbReference type="SUPFAM" id="SSF56399">
    <property type="entry name" value="ADP-ribosylation"/>
    <property type="match status" value="1"/>
</dbReference>
<evidence type="ECO:0000256" key="7">
    <source>
        <dbReference type="RuleBase" id="RU362114"/>
    </source>
</evidence>
<comment type="similarity">
    <text evidence="6">Belongs to the ARTD/PARP family.</text>
</comment>
<evidence type="ECO:0000256" key="6">
    <source>
        <dbReference type="ARBA" id="ARBA00024347"/>
    </source>
</evidence>
<evidence type="ECO:0000313" key="13">
    <source>
        <dbReference type="Proteomes" id="UP001066276"/>
    </source>
</evidence>
<dbReference type="InterPro" id="IPR012317">
    <property type="entry name" value="Poly(ADP-ribose)pol_cat_dom"/>
</dbReference>
<dbReference type="CDD" id="cd12547">
    <property type="entry name" value="RRM1_2_PAR10"/>
    <property type="match status" value="2"/>
</dbReference>
<dbReference type="GO" id="GO:0003676">
    <property type="term" value="F:nucleic acid binding"/>
    <property type="evidence" value="ECO:0007669"/>
    <property type="project" value="InterPro"/>
</dbReference>
<name>A0AAV7V499_PLEWA</name>
<dbReference type="PANTHER" id="PTHR14453:SF94">
    <property type="entry name" value="PROTEIN MONO-ADP-RIBOSYLTRANSFERASE PARP10"/>
    <property type="match status" value="1"/>
</dbReference>
<dbReference type="GO" id="GO:0005737">
    <property type="term" value="C:cytoplasm"/>
    <property type="evidence" value="ECO:0007669"/>
    <property type="project" value="TreeGrafter"/>
</dbReference>
<dbReference type="Gene3D" id="3.90.228.10">
    <property type="match status" value="1"/>
</dbReference>
<dbReference type="SUPFAM" id="SSF117839">
    <property type="entry name" value="WWE domain"/>
    <property type="match status" value="1"/>
</dbReference>
<dbReference type="Pfam" id="PF02825">
    <property type="entry name" value="WWE"/>
    <property type="match status" value="1"/>
</dbReference>
<keyword evidence="2 7" id="KW-0328">Glycosyltransferase</keyword>
<dbReference type="FunFam" id="3.90.228.10:FF:000008">
    <property type="entry name" value="Poly [ADP-ribose] polymerase"/>
    <property type="match status" value="1"/>
</dbReference>
<dbReference type="PROSITE" id="PS51059">
    <property type="entry name" value="PARP_CATALYTIC"/>
    <property type="match status" value="1"/>
</dbReference>
<dbReference type="InterPro" id="IPR037197">
    <property type="entry name" value="WWE_dom_sf"/>
</dbReference>
<dbReference type="AlphaFoldDB" id="A0AAV7V499"/>
<dbReference type="GO" id="GO:0010629">
    <property type="term" value="P:negative regulation of gene expression"/>
    <property type="evidence" value="ECO:0007669"/>
    <property type="project" value="TreeGrafter"/>
</dbReference>
<keyword evidence="13" id="KW-1185">Reference proteome</keyword>
<dbReference type="GO" id="GO:0070212">
    <property type="term" value="P:protein poly-ADP-ribosylation"/>
    <property type="evidence" value="ECO:0007669"/>
    <property type="project" value="TreeGrafter"/>
</dbReference>
<organism evidence="12 13">
    <name type="scientific">Pleurodeles waltl</name>
    <name type="common">Iberian ribbed newt</name>
    <dbReference type="NCBI Taxonomy" id="8319"/>
    <lineage>
        <taxon>Eukaryota</taxon>
        <taxon>Metazoa</taxon>
        <taxon>Chordata</taxon>
        <taxon>Craniata</taxon>
        <taxon>Vertebrata</taxon>
        <taxon>Euteleostomi</taxon>
        <taxon>Amphibia</taxon>
        <taxon>Batrachia</taxon>
        <taxon>Caudata</taxon>
        <taxon>Salamandroidea</taxon>
        <taxon>Salamandridae</taxon>
        <taxon>Pleurodelinae</taxon>
        <taxon>Pleurodeles</taxon>
    </lineage>
</organism>
<dbReference type="PROSITE" id="PS50918">
    <property type="entry name" value="WWE"/>
    <property type="match status" value="1"/>
</dbReference>
<gene>
    <name evidence="12" type="ORF">NDU88_004893</name>
</gene>
<feature type="domain" description="WWE" evidence="10">
    <location>
        <begin position="968"/>
        <end position="1044"/>
    </location>
</feature>
<dbReference type="InterPro" id="IPR034464">
    <property type="entry name" value="PAR10_RRM1_2"/>
</dbReference>
<evidence type="ECO:0000313" key="12">
    <source>
        <dbReference type="EMBL" id="KAJ1195616.1"/>
    </source>
</evidence>
<evidence type="ECO:0000256" key="1">
    <source>
        <dbReference type="ARBA" id="ARBA00004123"/>
    </source>
</evidence>
<dbReference type="Pfam" id="PF23085">
    <property type="entry name" value="RRM_PARP14_3"/>
    <property type="match status" value="1"/>
</dbReference>
<dbReference type="Gene3D" id="3.30.720.50">
    <property type="match status" value="1"/>
</dbReference>
<keyword evidence="4 7" id="KW-0520">NAD</keyword>
<dbReference type="Proteomes" id="UP001066276">
    <property type="component" value="Chromosome 2_2"/>
</dbReference>
<dbReference type="EC" id="2.4.2.-" evidence="7"/>
<dbReference type="EMBL" id="JANPWB010000004">
    <property type="protein sequence ID" value="KAJ1195616.1"/>
    <property type="molecule type" value="Genomic_DNA"/>
</dbReference>
<dbReference type="Pfam" id="PF23222">
    <property type="entry name" value="RRM_PARP14_1"/>
    <property type="match status" value="1"/>
</dbReference>
<feature type="domain" description="PARP catalytic" evidence="11">
    <location>
        <begin position="1055"/>
        <end position="1252"/>
    </location>
</feature>
<dbReference type="PANTHER" id="PTHR14453">
    <property type="entry name" value="PARP/ZINC FINGER CCCH TYPE DOMAIN CONTAINING PROTEIN"/>
    <property type="match status" value="1"/>
</dbReference>
<keyword evidence="9" id="KW-0732">Signal</keyword>
<sequence length="1252" mass="141413">MVCCPGRLTHQRQTGSTVAFFLWLLVSTRGRVKRRCTGRADPLPGPPAAPGLRAQIMAEEADQDPATVLVDGLIDTIGTDLLLLYFESRRRSLGGPIKSHQRHGKCAVLTFEDPDDAQSVLSKELHQLLNVELTVRSVPPRDRAKVVLKGLKPDVRQDVLELYVEYVTNCDSGEYTLHRVPSREEVLIQFHQPLTEAEFSSLEQKVSRRLLEGLPISVERVQRTDQVLVSSLDPEIQPDLLELYFESKRSGGGDVQDVSLLKEARAAIVTFRSWEVADRVLRKPHRLHNCVLQVSPYYAFLHQKESADGEVPAMEEESEPVAESTTSLFIDVMEPWKLDLLRHSSELAELGATFPEVMVQLDQNGVRLSGQGEEQCQQVQGRIVALLKGAAQSHIPFCALILEFVQRNDVRSRLEEMLRRTEPSASYVVAECLLTVTASSVQAVRNASAILKNALCELAVPIPEARYHVLRSQEWQELQASLSCCAVRTMGQDCVQAVCLREYEQENRQLLHSFLHEYRQQDTLITMEPAMLRYLQLYSHELLANMSEVTIEPLEGSDVTGFRILGGAGACQTAEEVIRDIMNGVGTLQVKLEHPGIARFLKEERGQNLLRELETRYRCVLGMGQLCWTPSDNEHEFDAPLLQAGPSFERSCPSTAEILPETPVTKPTTDLEDIKAIVAAIEDEVDGVTEVGALSETPQAPTQGGTFDDLYKEGPQDEIDLYRDPNRPDLDSDPSRSAPESDEENSEDFSRRKVREDSPFPSSLNEEVINISDDEDRELNKAKQMSLVSLSNGTNIDEKANMHLAIQRSMDIMSQSAENEERDLKAALEYSLLSYREEQKHDLYQDDVFYTAVDNLEAALEVSMEDMIRAANSAQVTIYGGYNTNLQLIADQLHQAVKAKLNTEMVENSCLRKLPEKYHLYLTHLQRKHAVQISVQGAVATIHGFMEYTIYASRDVTKLINRLLQEEQLKLVEAEVSKEVSWVWYDLHGKEVPFSRKANAFIEHAWRQKQRRLDIVFDNQPYTIDFEKMEEYNIGASESTRIARIETSSRGAEAGIAEVQDNKVELVKVDEASEEFRKVIRTFYDTLEAYHSKIKIVKLEKLVNPLLHSQYHLKKLSMERAGCREPVERMLYHGTSAASAKEICQYGFNRSFCGKNATRYGQGVYFAVQSVLSVLDFYSPRNTEGNKCVFVVKTLTGDYTTGTQDMKVPPIKDTTGPIRYDSLVDDVKNPTIFVIFNDTQAYPQYLITCRKN</sequence>
<feature type="compositionally biased region" description="Basic and acidic residues" evidence="8">
    <location>
        <begin position="748"/>
        <end position="758"/>
    </location>
</feature>
<dbReference type="SUPFAM" id="SSF54928">
    <property type="entry name" value="RNA-binding domain, RBD"/>
    <property type="match status" value="1"/>
</dbReference>
<evidence type="ECO:0000256" key="3">
    <source>
        <dbReference type="ARBA" id="ARBA00022679"/>
    </source>
</evidence>
<comment type="subcellular location">
    <subcellularLocation>
        <location evidence="1">Nucleus</location>
    </subcellularLocation>
</comment>
<dbReference type="InterPro" id="IPR035979">
    <property type="entry name" value="RBD_domain_sf"/>
</dbReference>
<dbReference type="GO" id="GO:0003950">
    <property type="term" value="F:NAD+ poly-ADP-ribosyltransferase activity"/>
    <property type="evidence" value="ECO:0007669"/>
    <property type="project" value="UniProtKB-UniRule"/>
</dbReference>
<dbReference type="GO" id="GO:1990404">
    <property type="term" value="F:NAD+-protein mono-ADP-ribosyltransferase activity"/>
    <property type="evidence" value="ECO:0007669"/>
    <property type="project" value="TreeGrafter"/>
</dbReference>
<dbReference type="GO" id="GO:0003714">
    <property type="term" value="F:transcription corepressor activity"/>
    <property type="evidence" value="ECO:0007669"/>
    <property type="project" value="TreeGrafter"/>
</dbReference>
<proteinExistence type="inferred from homology"/>
<keyword evidence="5" id="KW-0539">Nucleus</keyword>
<evidence type="ECO:0000256" key="4">
    <source>
        <dbReference type="ARBA" id="ARBA00023027"/>
    </source>
</evidence>
<dbReference type="Gene3D" id="3.30.70.330">
    <property type="match status" value="2"/>
</dbReference>
<feature type="compositionally biased region" description="Polar residues" evidence="8">
    <location>
        <begin position="696"/>
        <end position="705"/>
    </location>
</feature>
<evidence type="ECO:0000256" key="2">
    <source>
        <dbReference type="ARBA" id="ARBA00022676"/>
    </source>
</evidence>
<evidence type="ECO:0000259" key="10">
    <source>
        <dbReference type="PROSITE" id="PS50918"/>
    </source>
</evidence>
<evidence type="ECO:0000259" key="11">
    <source>
        <dbReference type="PROSITE" id="PS51059"/>
    </source>
</evidence>
<dbReference type="InterPro" id="IPR057051">
    <property type="entry name" value="PARP14_RPM_1"/>
</dbReference>
<protein>
    <recommendedName>
        <fullName evidence="7">Poly [ADP-ribose] polymerase</fullName>
        <shortName evidence="7">PARP</shortName>
        <ecNumber evidence="7">2.4.2.-</ecNumber>
    </recommendedName>
</protein>
<keyword evidence="3 7" id="KW-0808">Transferase</keyword>
<feature type="compositionally biased region" description="Basic and acidic residues" evidence="8">
    <location>
        <begin position="709"/>
        <end position="734"/>
    </location>
</feature>
<evidence type="ECO:0000256" key="9">
    <source>
        <dbReference type="SAM" id="SignalP"/>
    </source>
</evidence>
<evidence type="ECO:0000256" key="5">
    <source>
        <dbReference type="ARBA" id="ARBA00023242"/>
    </source>
</evidence>
<reference evidence="12" key="1">
    <citation type="journal article" date="2022" name="bioRxiv">
        <title>Sequencing and chromosome-scale assembly of the giantPleurodeles waltlgenome.</title>
        <authorList>
            <person name="Brown T."/>
            <person name="Elewa A."/>
            <person name="Iarovenko S."/>
            <person name="Subramanian E."/>
            <person name="Araus A.J."/>
            <person name="Petzold A."/>
            <person name="Susuki M."/>
            <person name="Suzuki K.-i.T."/>
            <person name="Hayashi T."/>
            <person name="Toyoda A."/>
            <person name="Oliveira C."/>
            <person name="Osipova E."/>
            <person name="Leigh N.D."/>
            <person name="Simon A."/>
            <person name="Yun M.H."/>
        </authorList>
    </citation>
    <scope>NUCLEOTIDE SEQUENCE</scope>
    <source>
        <strain evidence="12">20211129_DDA</strain>
        <tissue evidence="12">Liver</tissue>
    </source>
</reference>
<evidence type="ECO:0000256" key="8">
    <source>
        <dbReference type="SAM" id="MobiDB-lite"/>
    </source>
</evidence>
<dbReference type="GO" id="GO:0005634">
    <property type="term" value="C:nucleus"/>
    <property type="evidence" value="ECO:0007669"/>
    <property type="project" value="UniProtKB-SubCell"/>
</dbReference>
<accession>A0AAV7V499</accession>
<dbReference type="CDD" id="cd01439">
    <property type="entry name" value="TCCD_inducible_PARP_like"/>
    <property type="match status" value="1"/>
</dbReference>
<dbReference type="InterPro" id="IPR052056">
    <property type="entry name" value="Mono-ARTD/PARP"/>
</dbReference>
<dbReference type="InterPro" id="IPR012677">
    <property type="entry name" value="Nucleotide-bd_a/b_plait_sf"/>
</dbReference>
<dbReference type="Pfam" id="PF00644">
    <property type="entry name" value="PARP"/>
    <property type="match status" value="1"/>
</dbReference>
<dbReference type="InterPro" id="IPR004170">
    <property type="entry name" value="WWE_dom"/>
</dbReference>